<evidence type="ECO:0000256" key="2">
    <source>
        <dbReference type="ARBA" id="ARBA00022898"/>
    </source>
</evidence>
<dbReference type="InterPro" id="IPR015424">
    <property type="entry name" value="PyrdxlP-dep_Trfase"/>
</dbReference>
<dbReference type="InterPro" id="IPR015421">
    <property type="entry name" value="PyrdxlP-dep_Trfase_major"/>
</dbReference>
<keyword evidence="5" id="KW-1185">Reference proteome</keyword>
<dbReference type="NCBIfam" id="NF004856">
    <property type="entry name" value="PRK06209.1"/>
    <property type="match status" value="1"/>
</dbReference>
<dbReference type="GO" id="GO:0042286">
    <property type="term" value="F:glutamate-1-semialdehyde 2,1-aminomutase activity"/>
    <property type="evidence" value="ECO:0007669"/>
    <property type="project" value="UniProtKB-EC"/>
</dbReference>
<sequence length="440" mass="48261">MTYDTTIGLSGEELRGRAARLIPGGCHTYAKGDDQFPAIAPPFIVRGSGSHVWSCDGREYIEYGMGLRAVTLGHAFPPILEAAIRELAKGSNFTRPSPVEVECAECLLEMVPGAEMVKFCKDGSHAVDGAIRLARAFTGRDLIAVCGDHPFFSTSDWFIGTTEMSAGIPDATKRLVLKFRYNDIDDLEALFALHPKQIACVIMEAARTEEPHEGYLAEVRKLADRYGAVLVFDEMITGFRWHNGGAQGVYKVTPDLSTFGKALANGFSVSALCGRRELMKLGGSQHDRERVFLLSTTHGAEAHELAAALATMKYYQAHPVVGTLYERGARLRAGFVEAVCEFGLYGHVEVVGRDCNLLFVTRDAEGRPSQALRALFMQELVRHGVLAPSFVVSYSHSEDDIDKTVDAVRAALRVYGRALEDGVEKYLVGRPVMPVFRRHG</sequence>
<dbReference type="Pfam" id="PF00202">
    <property type="entry name" value="Aminotran_3"/>
    <property type="match status" value="1"/>
</dbReference>
<proteinExistence type="inferred from homology"/>
<evidence type="ECO:0000313" key="4">
    <source>
        <dbReference type="EMBL" id="MEY6432067.1"/>
    </source>
</evidence>
<evidence type="ECO:0000313" key="5">
    <source>
        <dbReference type="Proteomes" id="UP001564408"/>
    </source>
</evidence>
<evidence type="ECO:0000256" key="3">
    <source>
        <dbReference type="RuleBase" id="RU003560"/>
    </source>
</evidence>
<dbReference type="SUPFAM" id="SSF53383">
    <property type="entry name" value="PLP-dependent transferases"/>
    <property type="match status" value="1"/>
</dbReference>
<comment type="cofactor">
    <cofactor evidence="1">
        <name>pyridoxal 5'-phosphate</name>
        <dbReference type="ChEBI" id="CHEBI:597326"/>
    </cofactor>
</comment>
<organism evidence="4 5">
    <name type="scientific">Thioalkalicoccus limnaeus</name>
    <dbReference type="NCBI Taxonomy" id="120681"/>
    <lineage>
        <taxon>Bacteria</taxon>
        <taxon>Pseudomonadati</taxon>
        <taxon>Pseudomonadota</taxon>
        <taxon>Gammaproteobacteria</taxon>
        <taxon>Chromatiales</taxon>
        <taxon>Chromatiaceae</taxon>
        <taxon>Thioalkalicoccus</taxon>
    </lineage>
</organism>
<dbReference type="Gene3D" id="3.40.640.10">
    <property type="entry name" value="Type I PLP-dependent aspartate aminotransferase-like (Major domain)"/>
    <property type="match status" value="1"/>
</dbReference>
<dbReference type="EMBL" id="JBDKXB010000005">
    <property type="protein sequence ID" value="MEY6432067.1"/>
    <property type="molecule type" value="Genomic_DNA"/>
</dbReference>
<accession>A0ABV4BCQ6</accession>
<name>A0ABV4BCQ6_9GAMM</name>
<dbReference type="Proteomes" id="UP001564408">
    <property type="component" value="Unassembled WGS sequence"/>
</dbReference>
<comment type="caution">
    <text evidence="4">The sequence shown here is derived from an EMBL/GenBank/DDBJ whole genome shotgun (WGS) entry which is preliminary data.</text>
</comment>
<gene>
    <name evidence="4" type="ORF">ABC977_06540</name>
</gene>
<evidence type="ECO:0000256" key="1">
    <source>
        <dbReference type="ARBA" id="ARBA00001933"/>
    </source>
</evidence>
<dbReference type="PANTHER" id="PTHR43713:SF3">
    <property type="entry name" value="GLUTAMATE-1-SEMIALDEHYDE 2,1-AMINOMUTASE 1, CHLOROPLASTIC-RELATED"/>
    <property type="match status" value="1"/>
</dbReference>
<dbReference type="PANTHER" id="PTHR43713">
    <property type="entry name" value="GLUTAMATE-1-SEMIALDEHYDE 2,1-AMINOMUTASE"/>
    <property type="match status" value="1"/>
</dbReference>
<reference evidence="4 5" key="1">
    <citation type="submission" date="2024-05" db="EMBL/GenBank/DDBJ databases">
        <title>Genome Sequence and Characterization of the New Strain Purple Sulfur Bacterium of Genus Thioalkalicoccus.</title>
        <authorList>
            <person name="Bryantseva I.A."/>
            <person name="Kyndt J.A."/>
            <person name="Imhoff J.F."/>
        </authorList>
    </citation>
    <scope>NUCLEOTIDE SEQUENCE [LARGE SCALE GENOMIC DNA]</scope>
    <source>
        <strain evidence="4 5">Um2</strain>
    </source>
</reference>
<protein>
    <submittedName>
        <fullName evidence="4">Glutamate-1-semialdehyde 2,1-aminomutase</fullName>
        <ecNumber evidence="4">5.4.3.8</ecNumber>
    </submittedName>
</protein>
<keyword evidence="2 3" id="KW-0663">Pyridoxal phosphate</keyword>
<keyword evidence="4" id="KW-0413">Isomerase</keyword>
<dbReference type="InterPro" id="IPR005814">
    <property type="entry name" value="Aminotrans_3"/>
</dbReference>
<dbReference type="RefSeq" id="WP_369666438.1">
    <property type="nucleotide sequence ID" value="NZ_JBDKXB010000005.1"/>
</dbReference>
<dbReference type="EC" id="5.4.3.8" evidence="4"/>
<dbReference type="Gene3D" id="3.90.1150.10">
    <property type="entry name" value="Aspartate Aminotransferase, domain 1"/>
    <property type="match status" value="1"/>
</dbReference>
<dbReference type="InterPro" id="IPR015422">
    <property type="entry name" value="PyrdxlP-dep_Trfase_small"/>
</dbReference>
<comment type="similarity">
    <text evidence="3">Belongs to the class-III pyridoxal-phosphate-dependent aminotransferase family.</text>
</comment>